<sequence>MAQASSKPSSPFSSTLRNAPFTVLEFGQLVDTALNYTSSPEIALSFRPSTSSVESHSFFTTPHLLRTRRRVRTISVSSRKHSFCIPGASRATMPSPDVVGTKKSRNFFGSVKRCFLPKRKEHGVSPSAYAPVEYRSTLSKIAIPSSFLDSPTPSFWPDFSELPTIPRPSSIASAPSFAQTDHSYAYPPAEPSSEAGWSARPSISGTRSTAEPQSAPLPAADGESAKFGSVSFRVLRKAASQSQLSLSNVSRPSVFHRRPSQPTDDSRSIATSCSDVPESDLEYYASDPFAKDNVQIVNTPPATPSPSQRTRNTPRLCITLRQFAATRLP</sequence>
<keyword evidence="3" id="KW-1185">Reference proteome</keyword>
<organism evidence="2 3">
    <name type="scientific">Fistulina hepatica ATCC 64428</name>
    <dbReference type="NCBI Taxonomy" id="1128425"/>
    <lineage>
        <taxon>Eukaryota</taxon>
        <taxon>Fungi</taxon>
        <taxon>Dikarya</taxon>
        <taxon>Basidiomycota</taxon>
        <taxon>Agaricomycotina</taxon>
        <taxon>Agaricomycetes</taxon>
        <taxon>Agaricomycetidae</taxon>
        <taxon>Agaricales</taxon>
        <taxon>Fistulinaceae</taxon>
        <taxon>Fistulina</taxon>
    </lineage>
</organism>
<gene>
    <name evidence="2" type="ORF">FISHEDRAFT_57784</name>
</gene>
<feature type="region of interest" description="Disordered" evidence="1">
    <location>
        <begin position="249"/>
        <end position="274"/>
    </location>
</feature>
<feature type="region of interest" description="Disordered" evidence="1">
    <location>
        <begin position="292"/>
        <end position="311"/>
    </location>
</feature>
<dbReference type="Proteomes" id="UP000054144">
    <property type="component" value="Unassembled WGS sequence"/>
</dbReference>
<protein>
    <submittedName>
        <fullName evidence="2">Uncharacterized protein</fullName>
    </submittedName>
</protein>
<feature type="compositionally biased region" description="Polar residues" evidence="1">
    <location>
        <begin position="295"/>
        <end position="311"/>
    </location>
</feature>
<evidence type="ECO:0000313" key="3">
    <source>
        <dbReference type="Proteomes" id="UP000054144"/>
    </source>
</evidence>
<accession>A0A0D7AF99</accession>
<feature type="region of interest" description="Disordered" evidence="1">
    <location>
        <begin position="181"/>
        <end position="223"/>
    </location>
</feature>
<evidence type="ECO:0000313" key="2">
    <source>
        <dbReference type="EMBL" id="KIY50067.1"/>
    </source>
</evidence>
<proteinExistence type="predicted"/>
<feature type="compositionally biased region" description="Polar residues" evidence="1">
    <location>
        <begin position="260"/>
        <end position="274"/>
    </location>
</feature>
<reference evidence="2 3" key="1">
    <citation type="journal article" date="2015" name="Fungal Genet. Biol.">
        <title>Evolution of novel wood decay mechanisms in Agaricales revealed by the genome sequences of Fistulina hepatica and Cylindrobasidium torrendii.</title>
        <authorList>
            <person name="Floudas D."/>
            <person name="Held B.W."/>
            <person name="Riley R."/>
            <person name="Nagy L.G."/>
            <person name="Koehler G."/>
            <person name="Ransdell A.S."/>
            <person name="Younus H."/>
            <person name="Chow J."/>
            <person name="Chiniquy J."/>
            <person name="Lipzen A."/>
            <person name="Tritt A."/>
            <person name="Sun H."/>
            <person name="Haridas S."/>
            <person name="LaButti K."/>
            <person name="Ohm R.A."/>
            <person name="Kues U."/>
            <person name="Blanchette R.A."/>
            <person name="Grigoriev I.V."/>
            <person name="Minto R.E."/>
            <person name="Hibbett D.S."/>
        </authorList>
    </citation>
    <scope>NUCLEOTIDE SEQUENCE [LARGE SCALE GENOMIC DNA]</scope>
    <source>
        <strain evidence="2 3">ATCC 64428</strain>
    </source>
</reference>
<feature type="compositionally biased region" description="Polar residues" evidence="1">
    <location>
        <begin position="201"/>
        <end position="212"/>
    </location>
</feature>
<name>A0A0D7AF99_9AGAR</name>
<dbReference type="EMBL" id="KN881694">
    <property type="protein sequence ID" value="KIY50067.1"/>
    <property type="molecule type" value="Genomic_DNA"/>
</dbReference>
<dbReference type="AlphaFoldDB" id="A0A0D7AF99"/>
<evidence type="ECO:0000256" key="1">
    <source>
        <dbReference type="SAM" id="MobiDB-lite"/>
    </source>
</evidence>